<name>A0ABW3Z8A6_9HYPH</name>
<dbReference type="RefSeq" id="WP_378775516.1">
    <property type="nucleotide sequence ID" value="NZ_JBHTMX010000076.1"/>
</dbReference>
<comment type="caution">
    <text evidence="2">The sequence shown here is derived from an EMBL/GenBank/DDBJ whole genome shotgun (WGS) entry which is preliminary data.</text>
</comment>
<gene>
    <name evidence="2" type="ORF">ACFQ4O_09830</name>
</gene>
<keyword evidence="1" id="KW-0472">Membrane</keyword>
<dbReference type="EMBL" id="JBHTMX010000076">
    <property type="protein sequence ID" value="MFD1332295.1"/>
    <property type="molecule type" value="Genomic_DNA"/>
</dbReference>
<sequence length="78" mass="8116">MTRPDPAFAPPDLSRLRLHADDALGGAARASIGEGHGDDPDDRVALWARRAGRGLALIAIVGLAVWVMIDMTTGGAGR</sequence>
<proteinExistence type="predicted"/>
<feature type="transmembrane region" description="Helical" evidence="1">
    <location>
        <begin position="51"/>
        <end position="69"/>
    </location>
</feature>
<reference evidence="3" key="1">
    <citation type="journal article" date="2019" name="Int. J. Syst. Evol. Microbiol.">
        <title>The Global Catalogue of Microorganisms (GCM) 10K type strain sequencing project: providing services to taxonomists for standard genome sequencing and annotation.</title>
        <authorList>
            <consortium name="The Broad Institute Genomics Platform"/>
            <consortium name="The Broad Institute Genome Sequencing Center for Infectious Disease"/>
            <person name="Wu L."/>
            <person name="Ma J."/>
        </authorList>
    </citation>
    <scope>NUCLEOTIDE SEQUENCE [LARGE SCALE GENOMIC DNA]</scope>
    <source>
        <strain evidence="3">CCUG 61696</strain>
    </source>
</reference>
<keyword evidence="1" id="KW-1133">Transmembrane helix</keyword>
<evidence type="ECO:0000313" key="2">
    <source>
        <dbReference type="EMBL" id="MFD1332295.1"/>
    </source>
</evidence>
<keyword evidence="1" id="KW-0812">Transmembrane</keyword>
<keyword evidence="3" id="KW-1185">Reference proteome</keyword>
<accession>A0ABW3Z8A6</accession>
<organism evidence="2 3">
    <name type="scientific">Methylopila musalis</name>
    <dbReference type="NCBI Taxonomy" id="1134781"/>
    <lineage>
        <taxon>Bacteria</taxon>
        <taxon>Pseudomonadati</taxon>
        <taxon>Pseudomonadota</taxon>
        <taxon>Alphaproteobacteria</taxon>
        <taxon>Hyphomicrobiales</taxon>
        <taxon>Methylopilaceae</taxon>
        <taxon>Methylopila</taxon>
    </lineage>
</organism>
<evidence type="ECO:0000256" key="1">
    <source>
        <dbReference type="SAM" id="Phobius"/>
    </source>
</evidence>
<dbReference type="Proteomes" id="UP001597171">
    <property type="component" value="Unassembled WGS sequence"/>
</dbReference>
<evidence type="ECO:0000313" key="3">
    <source>
        <dbReference type="Proteomes" id="UP001597171"/>
    </source>
</evidence>
<protein>
    <submittedName>
        <fullName evidence="2">Uncharacterized protein</fullName>
    </submittedName>
</protein>